<dbReference type="AlphaFoldDB" id="W4L6M6"/>
<dbReference type="Gene3D" id="3.20.20.210">
    <property type="match status" value="1"/>
</dbReference>
<dbReference type="PATRIC" id="fig|1429438.4.peg.7151"/>
<dbReference type="Proteomes" id="UP000019141">
    <property type="component" value="Unassembled WGS sequence"/>
</dbReference>
<dbReference type="SUPFAM" id="SSF51726">
    <property type="entry name" value="UROD/MetE-like"/>
    <property type="match status" value="1"/>
</dbReference>
<dbReference type="Pfam" id="PF01717">
    <property type="entry name" value="Meth_synt_2"/>
    <property type="match status" value="1"/>
</dbReference>
<gene>
    <name evidence="5" type="ORF">ETSY1_38115</name>
</gene>
<dbReference type="GO" id="GO:0003871">
    <property type="term" value="F:5-methyltetrahydropteroyltriglutamate-homocysteine S-methyltransferase activity"/>
    <property type="evidence" value="ECO:0007669"/>
    <property type="project" value="InterPro"/>
</dbReference>
<reference evidence="5 6" key="1">
    <citation type="journal article" date="2014" name="Nature">
        <title>An environmental bacterial taxon with a large and distinct metabolic repertoire.</title>
        <authorList>
            <person name="Wilson M.C."/>
            <person name="Mori T."/>
            <person name="Ruckert C."/>
            <person name="Uria A.R."/>
            <person name="Helf M.J."/>
            <person name="Takada K."/>
            <person name="Gernert C."/>
            <person name="Steffens U.A."/>
            <person name="Heycke N."/>
            <person name="Schmitt S."/>
            <person name="Rinke C."/>
            <person name="Helfrich E.J."/>
            <person name="Brachmann A.O."/>
            <person name="Gurgui C."/>
            <person name="Wakimoto T."/>
            <person name="Kracht M."/>
            <person name="Crusemann M."/>
            <person name="Hentschel U."/>
            <person name="Abe I."/>
            <person name="Matsunaga S."/>
            <person name="Kalinowski J."/>
            <person name="Takeyama H."/>
            <person name="Piel J."/>
        </authorList>
    </citation>
    <scope>NUCLEOTIDE SEQUENCE [LARGE SCALE GENOMIC DNA]</scope>
    <source>
        <strain evidence="6">TSY1</strain>
    </source>
</reference>
<dbReference type="CDD" id="cd03311">
    <property type="entry name" value="CIMS_C_terminal_like"/>
    <property type="match status" value="1"/>
</dbReference>
<evidence type="ECO:0000256" key="3">
    <source>
        <dbReference type="ARBA" id="ARBA00022833"/>
    </source>
</evidence>
<comment type="cofactor">
    <cofactor evidence="1">
        <name>Zn(2+)</name>
        <dbReference type="ChEBI" id="CHEBI:29105"/>
    </cofactor>
</comment>
<dbReference type="GO" id="GO:0009086">
    <property type="term" value="P:methionine biosynthetic process"/>
    <property type="evidence" value="ECO:0007669"/>
    <property type="project" value="InterPro"/>
</dbReference>
<dbReference type="EMBL" id="AZHW01001189">
    <property type="protein sequence ID" value="ETW93697.1"/>
    <property type="molecule type" value="Genomic_DNA"/>
</dbReference>
<dbReference type="GO" id="GO:0008270">
    <property type="term" value="F:zinc ion binding"/>
    <property type="evidence" value="ECO:0007669"/>
    <property type="project" value="InterPro"/>
</dbReference>
<organism evidence="5 6">
    <name type="scientific">Entotheonella factor</name>
    <dbReference type="NCBI Taxonomy" id="1429438"/>
    <lineage>
        <taxon>Bacteria</taxon>
        <taxon>Pseudomonadati</taxon>
        <taxon>Nitrospinota/Tectimicrobiota group</taxon>
        <taxon>Candidatus Tectimicrobiota</taxon>
        <taxon>Candidatus Entotheonellia</taxon>
        <taxon>Candidatus Entotheonellales</taxon>
        <taxon>Candidatus Entotheonellaceae</taxon>
        <taxon>Candidatus Entotheonella</taxon>
    </lineage>
</organism>
<comment type="caution">
    <text evidence="5">The sequence shown here is derived from an EMBL/GenBank/DDBJ whole genome shotgun (WGS) entry which is preliminary data.</text>
</comment>
<proteinExistence type="predicted"/>
<dbReference type="HOGENOM" id="CLU_040013_3_0_7"/>
<feature type="domain" description="Cobalamin-independent methionine synthase MetE C-terminal/archaeal" evidence="4">
    <location>
        <begin position="6"/>
        <end position="330"/>
    </location>
</feature>
<keyword evidence="3" id="KW-0862">Zinc</keyword>
<evidence type="ECO:0000313" key="6">
    <source>
        <dbReference type="Proteomes" id="UP000019141"/>
    </source>
</evidence>
<evidence type="ECO:0000313" key="5">
    <source>
        <dbReference type="EMBL" id="ETW93697.1"/>
    </source>
</evidence>
<accession>W4L6M6</accession>
<dbReference type="PANTHER" id="PTHR30519">
    <property type="entry name" value="5-METHYLTETRAHYDROPTEROYLTRIGLUTAMATE--HOMOCYSTEINE METHYLTRANSFERASE"/>
    <property type="match status" value="1"/>
</dbReference>
<keyword evidence="2" id="KW-0479">Metal-binding</keyword>
<protein>
    <recommendedName>
        <fullName evidence="4">Cobalamin-independent methionine synthase MetE C-terminal/archaeal domain-containing protein</fullName>
    </recommendedName>
</protein>
<evidence type="ECO:0000259" key="4">
    <source>
        <dbReference type="Pfam" id="PF01717"/>
    </source>
</evidence>
<evidence type="ECO:0000256" key="1">
    <source>
        <dbReference type="ARBA" id="ARBA00001947"/>
    </source>
</evidence>
<sequence>MTDLLLPTTVVGSHAYPSWFLTALEAIKNGDYGVTDEREAFDDAVNAAILDQERAGVDIISDGEMRRWYFVQSFYQYMEGIERQPDLRKVGVYGYDMPPRYRAVERIQVPDGLGIVEEYQYARGVATRPLKVTCPGSLTLGIHIQLHDTSVYKDRQELTWEFAGVVNRELKALVNAGAEFIQIDEPSYAIIPGTPKDYLDIYNAAVEGVRAKLALHICFGNLGSRPRGPRRYAPLFPTFEEARADQFVLEFANREMREIEQLQAFCGEREVGLGVVDIKSFYLEPAAEIADRIREALQYIPPEKVYINPDCGFFQLPRWLTVRKLQRMVEGVQMVRHELAG</sequence>
<keyword evidence="6" id="KW-1185">Reference proteome</keyword>
<name>W4L6M6_ENTF1</name>
<evidence type="ECO:0000256" key="2">
    <source>
        <dbReference type="ARBA" id="ARBA00022723"/>
    </source>
</evidence>
<dbReference type="InterPro" id="IPR038071">
    <property type="entry name" value="UROD/MetE-like_sf"/>
</dbReference>
<dbReference type="InterPro" id="IPR002629">
    <property type="entry name" value="Met_Synth_C/arc"/>
</dbReference>